<evidence type="ECO:0000313" key="3">
    <source>
        <dbReference type="Proteomes" id="UP001194580"/>
    </source>
</evidence>
<feature type="compositionally biased region" description="Basic and acidic residues" evidence="1">
    <location>
        <begin position="7"/>
        <end position="24"/>
    </location>
</feature>
<dbReference type="EMBL" id="JAAAIL010000222">
    <property type="protein sequence ID" value="KAG0278088.1"/>
    <property type="molecule type" value="Genomic_DNA"/>
</dbReference>
<gene>
    <name evidence="2" type="ORF">BGZ95_004754</name>
</gene>
<accession>A0AAD4DH65</accession>
<proteinExistence type="predicted"/>
<dbReference type="AlphaFoldDB" id="A0AAD4DH65"/>
<evidence type="ECO:0000256" key="1">
    <source>
        <dbReference type="SAM" id="MobiDB-lite"/>
    </source>
</evidence>
<feature type="region of interest" description="Disordered" evidence="1">
    <location>
        <begin position="1"/>
        <end position="24"/>
    </location>
</feature>
<comment type="caution">
    <text evidence="2">The sequence shown here is derived from an EMBL/GenBank/DDBJ whole genome shotgun (WGS) entry which is preliminary data.</text>
</comment>
<reference evidence="2" key="1">
    <citation type="journal article" date="2020" name="Fungal Divers.">
        <title>Resolving the Mortierellaceae phylogeny through synthesis of multi-gene phylogenetics and phylogenomics.</title>
        <authorList>
            <person name="Vandepol N."/>
            <person name="Liber J."/>
            <person name="Desiro A."/>
            <person name="Na H."/>
            <person name="Kennedy M."/>
            <person name="Barry K."/>
            <person name="Grigoriev I.V."/>
            <person name="Miller A.N."/>
            <person name="O'Donnell K."/>
            <person name="Stajich J.E."/>
            <person name="Bonito G."/>
        </authorList>
    </citation>
    <scope>NUCLEOTIDE SEQUENCE</scope>
    <source>
        <strain evidence="2">NRRL 28262</strain>
    </source>
</reference>
<feature type="region of interest" description="Disordered" evidence="1">
    <location>
        <begin position="290"/>
        <end position="314"/>
    </location>
</feature>
<feature type="compositionally biased region" description="Acidic residues" evidence="1">
    <location>
        <begin position="146"/>
        <end position="162"/>
    </location>
</feature>
<organism evidence="2 3">
    <name type="scientific">Linnemannia exigua</name>
    <dbReference type="NCBI Taxonomy" id="604196"/>
    <lineage>
        <taxon>Eukaryota</taxon>
        <taxon>Fungi</taxon>
        <taxon>Fungi incertae sedis</taxon>
        <taxon>Mucoromycota</taxon>
        <taxon>Mortierellomycotina</taxon>
        <taxon>Mortierellomycetes</taxon>
        <taxon>Mortierellales</taxon>
        <taxon>Mortierellaceae</taxon>
        <taxon>Linnemannia</taxon>
    </lineage>
</organism>
<dbReference type="PANTHER" id="PTHR37450:SF1">
    <property type="entry name" value="CIPC PROTEIN"/>
    <property type="match status" value="1"/>
</dbReference>
<keyword evidence="3" id="KW-1185">Reference proteome</keyword>
<evidence type="ECO:0000313" key="2">
    <source>
        <dbReference type="EMBL" id="KAG0278088.1"/>
    </source>
</evidence>
<feature type="compositionally biased region" description="Basic and acidic residues" evidence="1">
    <location>
        <begin position="297"/>
        <end position="308"/>
    </location>
</feature>
<name>A0AAD4DH65_9FUNG</name>
<dbReference type="Pfam" id="PF12585">
    <property type="entry name" value="DUF3759"/>
    <property type="match status" value="1"/>
</dbReference>
<feature type="compositionally biased region" description="Basic and acidic residues" evidence="1">
    <location>
        <begin position="173"/>
        <end position="196"/>
    </location>
</feature>
<feature type="region of interest" description="Disordered" evidence="1">
    <location>
        <begin position="142"/>
        <end position="196"/>
    </location>
</feature>
<sequence length="391" mass="44158">MLAQSEATKKDDITKKDDTTKKEENIFKQAWHSVEEALHLRSDPPVEDVPPPVPPKDEKWLVKTVNKSPPKDEKPEDPSFWDKLFHKSQASQKADADRNDDNDAVSISVPADAALQHLGVEGNDVHLEEKKNYFKRMAERVKEKFDDDDDDDSDSDSDDDDDEKAKKAKTKASRTEQEKQEQLQRKKLAPKVDPKEMQKAHAAVYGISADAQAKEVEADKKLFGSWWGCHPRRSRAARKLAKQKEAEAEQERILQEIAAKQKAQYEAEAAAAAAAKAAEKKWWQFGKDYSPQQKAQFAKEKDEKERKSSSRKHQALAAAAAYQAMKMYNDKQERDGEEVSHGQMKAVLAGMAMAEAVKLFESRDDDDDDDDKDDTVAEAGSMALKLFELLK</sequence>
<protein>
    <submittedName>
        <fullName evidence="2">Uncharacterized protein</fullName>
    </submittedName>
</protein>
<dbReference type="Proteomes" id="UP001194580">
    <property type="component" value="Unassembled WGS sequence"/>
</dbReference>
<feature type="region of interest" description="Disordered" evidence="1">
    <location>
        <begin position="41"/>
        <end position="108"/>
    </location>
</feature>
<dbReference type="PANTHER" id="PTHR37450">
    <property type="entry name" value="CIPC PROTEIN"/>
    <property type="match status" value="1"/>
</dbReference>
<dbReference type="InterPro" id="IPR022234">
    <property type="entry name" value="DUF3759"/>
</dbReference>